<evidence type="ECO:0000313" key="4">
    <source>
        <dbReference type="Proteomes" id="UP001595776"/>
    </source>
</evidence>
<dbReference type="PANTHER" id="PTHR42964:SF1">
    <property type="entry name" value="POLYKETIDE BIOSYNTHESIS ENOYL-COA HYDRATASE PKSH-RELATED"/>
    <property type="match status" value="1"/>
</dbReference>
<keyword evidence="4" id="KW-1185">Reference proteome</keyword>
<reference evidence="4" key="1">
    <citation type="journal article" date="2019" name="Int. J. Syst. Evol. Microbiol.">
        <title>The Global Catalogue of Microorganisms (GCM) 10K type strain sequencing project: providing services to taxonomists for standard genome sequencing and annotation.</title>
        <authorList>
            <consortium name="The Broad Institute Genomics Platform"/>
            <consortium name="The Broad Institute Genome Sequencing Center for Infectious Disease"/>
            <person name="Wu L."/>
            <person name="Ma J."/>
        </authorList>
    </citation>
    <scope>NUCLEOTIDE SEQUENCE [LARGE SCALE GENOMIC DNA]</scope>
    <source>
        <strain evidence="4">CGMCC 1.15304</strain>
    </source>
</reference>
<dbReference type="Gene3D" id="3.90.226.10">
    <property type="entry name" value="2-enoyl-CoA Hydratase, Chain A, domain 1"/>
    <property type="match status" value="1"/>
</dbReference>
<organism evidence="3 4">
    <name type="scientific">Kordiimonas lipolytica</name>
    <dbReference type="NCBI Taxonomy" id="1662421"/>
    <lineage>
        <taxon>Bacteria</taxon>
        <taxon>Pseudomonadati</taxon>
        <taxon>Pseudomonadota</taxon>
        <taxon>Alphaproteobacteria</taxon>
        <taxon>Kordiimonadales</taxon>
        <taxon>Kordiimonadaceae</taxon>
        <taxon>Kordiimonas</taxon>
    </lineage>
</organism>
<dbReference type="InterPro" id="IPR014748">
    <property type="entry name" value="Enoyl-CoA_hydra_C"/>
</dbReference>
<evidence type="ECO:0000313" key="3">
    <source>
        <dbReference type="EMBL" id="MFC4348386.1"/>
    </source>
</evidence>
<dbReference type="RefSeq" id="WP_068145515.1">
    <property type="nucleotide sequence ID" value="NZ_JBHSCR010000007.1"/>
</dbReference>
<dbReference type="PANTHER" id="PTHR42964">
    <property type="entry name" value="ENOYL-COA HYDRATASE"/>
    <property type="match status" value="1"/>
</dbReference>
<dbReference type="InterPro" id="IPR051683">
    <property type="entry name" value="Enoyl-CoA_Hydratase/Isomerase"/>
</dbReference>
<dbReference type="PROSITE" id="PS00166">
    <property type="entry name" value="ENOYL_COA_HYDRATASE"/>
    <property type="match status" value="1"/>
</dbReference>
<dbReference type="InterPro" id="IPR001753">
    <property type="entry name" value="Enoyl-CoA_hydra/iso"/>
</dbReference>
<dbReference type="Proteomes" id="UP001595776">
    <property type="component" value="Unassembled WGS sequence"/>
</dbReference>
<evidence type="ECO:0000256" key="2">
    <source>
        <dbReference type="RuleBase" id="RU003707"/>
    </source>
</evidence>
<comment type="caution">
    <text evidence="3">The sequence shown here is derived from an EMBL/GenBank/DDBJ whole genome shotgun (WGS) entry which is preliminary data.</text>
</comment>
<accession>A0ABV8UC53</accession>
<dbReference type="EMBL" id="JBHSCR010000007">
    <property type="protein sequence ID" value="MFC4348386.1"/>
    <property type="molecule type" value="Genomic_DNA"/>
</dbReference>
<sequence length="266" mass="28597">MCDVKPLLCSIDDRGVATVTLNRADVHNAFNDDLIWELQNAFKTLGENPEVRAIVLTGAGKSFSAGADLNWMKAAAEYTDEQNKRDAIALSDMLSTLNGCPKPTIAIVNGATFGGGIGLVSCCDIAIAVDDAKFSLSEVRLGLTPATISPYVVAAIGERQARRYFLTAERFDATEALTIGLVHETAPSLQEAFSKAHIFLKNILAGAPGAQRDAKALISAVKNKPITEELRTDTAERIAKRRASVEGKEGLSAFFDKRKPEWSIDA</sequence>
<comment type="similarity">
    <text evidence="1 2">Belongs to the enoyl-CoA hydratase/isomerase family.</text>
</comment>
<gene>
    <name evidence="3" type="ORF">ACFO5Q_11055</name>
</gene>
<dbReference type="InterPro" id="IPR029045">
    <property type="entry name" value="ClpP/crotonase-like_dom_sf"/>
</dbReference>
<proteinExistence type="inferred from homology"/>
<evidence type="ECO:0000256" key="1">
    <source>
        <dbReference type="ARBA" id="ARBA00005254"/>
    </source>
</evidence>
<protein>
    <submittedName>
        <fullName evidence="3">Enoyl-CoA hydratase/isomerase family protein</fullName>
    </submittedName>
</protein>
<dbReference type="Pfam" id="PF00378">
    <property type="entry name" value="ECH_1"/>
    <property type="match status" value="1"/>
</dbReference>
<dbReference type="SUPFAM" id="SSF52096">
    <property type="entry name" value="ClpP/crotonase"/>
    <property type="match status" value="1"/>
</dbReference>
<dbReference type="InterPro" id="IPR018376">
    <property type="entry name" value="Enoyl-CoA_hyd/isom_CS"/>
</dbReference>
<dbReference type="CDD" id="cd06558">
    <property type="entry name" value="crotonase-like"/>
    <property type="match status" value="1"/>
</dbReference>
<dbReference type="Gene3D" id="1.10.12.10">
    <property type="entry name" value="Lyase 2-enoyl-coa Hydratase, Chain A, domain 2"/>
    <property type="match status" value="1"/>
</dbReference>
<name>A0ABV8UC53_9PROT</name>